<dbReference type="AlphaFoldDB" id="A0A231H9K0"/>
<gene>
    <name evidence="5" type="ORF">B7C42_02660</name>
</gene>
<evidence type="ECO:0000313" key="6">
    <source>
        <dbReference type="Proteomes" id="UP000215506"/>
    </source>
</evidence>
<feature type="signal peptide" evidence="3">
    <location>
        <begin position="1"/>
        <end position="31"/>
    </location>
</feature>
<dbReference type="InterPro" id="IPR058644">
    <property type="entry name" value="Mtb12-like_C"/>
</dbReference>
<evidence type="ECO:0000256" key="3">
    <source>
        <dbReference type="SAM" id="SignalP"/>
    </source>
</evidence>
<comment type="caution">
    <text evidence="5">The sequence shown here is derived from an EMBL/GenBank/DDBJ whole genome shotgun (WGS) entry which is preliminary data.</text>
</comment>
<evidence type="ECO:0000256" key="2">
    <source>
        <dbReference type="ARBA" id="ARBA00093774"/>
    </source>
</evidence>
<keyword evidence="6" id="KW-1185">Reference proteome</keyword>
<protein>
    <recommendedName>
        <fullName evidence="4">Low molecular weight antigen MTB12-like C-terminal domain-containing protein</fullName>
    </recommendedName>
</protein>
<accession>A0A231H9K0</accession>
<feature type="chain" id="PRO_5012420939" description="Low molecular weight antigen MTB12-like C-terminal domain-containing protein" evidence="3">
    <location>
        <begin position="32"/>
        <end position="154"/>
    </location>
</feature>
<evidence type="ECO:0000259" key="4">
    <source>
        <dbReference type="Pfam" id="PF26580"/>
    </source>
</evidence>
<comment type="similarity">
    <text evidence="2">Belongs to the MTB12 family.</text>
</comment>
<name>A0A231H9K0_9NOCA</name>
<keyword evidence="1 3" id="KW-0732">Signal</keyword>
<organism evidence="5 6">
    <name type="scientific">Nocardia cerradoensis</name>
    <dbReference type="NCBI Taxonomy" id="85688"/>
    <lineage>
        <taxon>Bacteria</taxon>
        <taxon>Bacillati</taxon>
        <taxon>Actinomycetota</taxon>
        <taxon>Actinomycetes</taxon>
        <taxon>Mycobacteriales</taxon>
        <taxon>Nocardiaceae</taxon>
        <taxon>Nocardia</taxon>
    </lineage>
</organism>
<evidence type="ECO:0000313" key="5">
    <source>
        <dbReference type="EMBL" id="OXR45535.1"/>
    </source>
</evidence>
<evidence type="ECO:0000256" key="1">
    <source>
        <dbReference type="ARBA" id="ARBA00022729"/>
    </source>
</evidence>
<dbReference type="Pfam" id="PF26580">
    <property type="entry name" value="Mtb12_C"/>
    <property type="match status" value="1"/>
</dbReference>
<dbReference type="Proteomes" id="UP000215506">
    <property type="component" value="Unassembled WGS sequence"/>
</dbReference>
<dbReference type="EMBL" id="NGAF01000004">
    <property type="protein sequence ID" value="OXR45535.1"/>
    <property type="molecule type" value="Genomic_DNA"/>
</dbReference>
<dbReference type="RefSeq" id="WP_094025422.1">
    <property type="nucleotide sequence ID" value="NZ_JAAXOR010000007.1"/>
</dbReference>
<feature type="domain" description="Low molecular weight antigen MTB12-like C-terminal" evidence="4">
    <location>
        <begin position="42"/>
        <end position="152"/>
    </location>
</feature>
<reference evidence="5 6" key="1">
    <citation type="submission" date="2017-07" db="EMBL/GenBank/DDBJ databases">
        <title>First draft Genome Sequence of Nocardia cerradoensis isolated from human infection.</title>
        <authorList>
            <person name="Carrasco G."/>
        </authorList>
    </citation>
    <scope>NUCLEOTIDE SEQUENCE [LARGE SCALE GENOMIC DNA]</scope>
    <source>
        <strain evidence="5 6">CNM20130759</strain>
    </source>
</reference>
<proteinExistence type="inferred from homology"/>
<sequence>MIKIKSRAVAAFSLAAVVFAGGVASVTPAVAAPIAAPAHAAAPGVGELQSKLQLVLDPNGSRSARANELEAGEAGLSLVDQVGGVMASVPGFQWQAVAPVNVQGDTLTHNLQINVPGFDAMYIELKWKDIDGTWKLTRESECTIAYYANLPCTV</sequence>